<keyword evidence="2" id="KW-0732">Signal</keyword>
<gene>
    <name evidence="4" type="ORF">CSB45_02860</name>
</gene>
<reference evidence="4 5" key="1">
    <citation type="submission" date="2017-10" db="EMBL/GenBank/DDBJ databases">
        <title>Novel microbial diversity and functional potential in the marine mammal oral microbiome.</title>
        <authorList>
            <person name="Dudek N.K."/>
            <person name="Sun C.L."/>
            <person name="Burstein D."/>
            <person name="Kantor R.S."/>
            <person name="Aliaga Goltsman D.S."/>
            <person name="Bik E.M."/>
            <person name="Thomas B.C."/>
            <person name="Banfield J.F."/>
            <person name="Relman D.A."/>
        </authorList>
    </citation>
    <scope>NUCLEOTIDE SEQUENCE [LARGE SCALE GENOMIC DNA]</scope>
    <source>
        <strain evidence="4">DOLZORAL124_49_17</strain>
    </source>
</reference>
<comment type="caution">
    <text evidence="4">The sequence shown here is derived from an EMBL/GenBank/DDBJ whole genome shotgun (WGS) entry which is preliminary data.</text>
</comment>
<name>A0A2G6E9P4_9BACT</name>
<feature type="chain" id="PRO_5013969552" description="DUF4384 domain-containing protein" evidence="2">
    <location>
        <begin position="33"/>
        <end position="332"/>
    </location>
</feature>
<proteinExistence type="predicted"/>
<organism evidence="4 5">
    <name type="scientific">candidate division KSB3 bacterium</name>
    <dbReference type="NCBI Taxonomy" id="2044937"/>
    <lineage>
        <taxon>Bacteria</taxon>
        <taxon>candidate division KSB3</taxon>
    </lineage>
</organism>
<evidence type="ECO:0000313" key="5">
    <source>
        <dbReference type="Proteomes" id="UP000229740"/>
    </source>
</evidence>
<dbReference type="EMBL" id="PDPS01000022">
    <property type="protein sequence ID" value="PID58501.1"/>
    <property type="molecule type" value="Genomic_DNA"/>
</dbReference>
<feature type="region of interest" description="Disordered" evidence="1">
    <location>
        <begin position="133"/>
        <end position="153"/>
    </location>
</feature>
<dbReference type="InterPro" id="IPR025493">
    <property type="entry name" value="DUF4384"/>
</dbReference>
<evidence type="ECO:0000256" key="1">
    <source>
        <dbReference type="SAM" id="MobiDB-lite"/>
    </source>
</evidence>
<feature type="signal peptide" evidence="2">
    <location>
        <begin position="1"/>
        <end position="32"/>
    </location>
</feature>
<evidence type="ECO:0000313" key="4">
    <source>
        <dbReference type="EMBL" id="PID58501.1"/>
    </source>
</evidence>
<feature type="domain" description="DUF4384" evidence="3">
    <location>
        <begin position="183"/>
        <end position="264"/>
    </location>
</feature>
<protein>
    <recommendedName>
        <fullName evidence="3">DUF4384 domain-containing protein</fullName>
    </recommendedName>
</protein>
<accession>A0A2G6E9P4</accession>
<dbReference type="Proteomes" id="UP000229740">
    <property type="component" value="Unassembled WGS sequence"/>
</dbReference>
<evidence type="ECO:0000259" key="3">
    <source>
        <dbReference type="Pfam" id="PF14326"/>
    </source>
</evidence>
<dbReference type="AlphaFoldDB" id="A0A2G6E9P4"/>
<evidence type="ECO:0000256" key="2">
    <source>
        <dbReference type="SAM" id="SignalP"/>
    </source>
</evidence>
<sequence>MHRMKTTRAQTLNITCFCLLTALVCNVNSVHAQDILLEIEVEPNLRTLRLDGKMQDISLVAQSTRQDLAFKWTLQGPGNLLGDDESPGIFYLPPKTLDAGMPSQASVVLNVHDDRGSQASKKIIFQLLNAPEPLSPSEAEEPPPTPDRLSPSHSTPLVFHISCRYHPSHEKTFRPINEGSVLHSGDHYRIVFTPQQDAYVYIYQIDDSGLVFQLFPMDRFRGRPVNNFNPVQAGRDYYAPGKEMSFVLDELTGTERIYFLASRKQNRFLEERYEQLQKEPPSQQEALFHELLRQVMDQHGIEYTKPHDFDAIQDSLESLCQGCVYTLSFEHR</sequence>
<dbReference type="Pfam" id="PF14326">
    <property type="entry name" value="DUF4384"/>
    <property type="match status" value="1"/>
</dbReference>